<evidence type="ECO:0000256" key="1">
    <source>
        <dbReference type="SAM" id="MobiDB-lite"/>
    </source>
</evidence>
<keyword evidence="3" id="KW-1185">Reference proteome</keyword>
<name>A0A0L7LDZ6_OPEBR</name>
<protein>
    <submittedName>
        <fullName evidence="2">Uncharacterized protein</fullName>
    </submittedName>
</protein>
<dbReference type="AlphaFoldDB" id="A0A0L7LDZ6"/>
<comment type="caution">
    <text evidence="2">The sequence shown here is derived from an EMBL/GenBank/DDBJ whole genome shotgun (WGS) entry which is preliminary data.</text>
</comment>
<reference evidence="2 3" key="1">
    <citation type="journal article" date="2015" name="Genome Biol. Evol.">
        <title>The genome of winter moth (Operophtera brumata) provides a genomic perspective on sexual dimorphism and phenology.</title>
        <authorList>
            <person name="Derks M.F."/>
            <person name="Smit S."/>
            <person name="Salis L."/>
            <person name="Schijlen E."/>
            <person name="Bossers A."/>
            <person name="Mateman C."/>
            <person name="Pijl A.S."/>
            <person name="de Ridder D."/>
            <person name="Groenen M.A."/>
            <person name="Visser M.E."/>
            <person name="Megens H.J."/>
        </authorList>
    </citation>
    <scope>NUCLEOTIDE SEQUENCE [LARGE SCALE GENOMIC DNA]</scope>
    <source>
        <strain evidence="2">WM2013NL</strain>
        <tissue evidence="2">Head and thorax</tissue>
    </source>
</reference>
<dbReference type="Proteomes" id="UP000037510">
    <property type="component" value="Unassembled WGS sequence"/>
</dbReference>
<proteinExistence type="predicted"/>
<dbReference type="EMBL" id="JTDY01001512">
    <property type="protein sequence ID" value="KOB73687.1"/>
    <property type="molecule type" value="Genomic_DNA"/>
</dbReference>
<evidence type="ECO:0000313" key="3">
    <source>
        <dbReference type="Proteomes" id="UP000037510"/>
    </source>
</evidence>
<accession>A0A0L7LDZ6</accession>
<evidence type="ECO:0000313" key="2">
    <source>
        <dbReference type="EMBL" id="KOB73687.1"/>
    </source>
</evidence>
<organism evidence="2 3">
    <name type="scientific">Operophtera brumata</name>
    <name type="common">Winter moth</name>
    <name type="synonym">Phalaena brumata</name>
    <dbReference type="NCBI Taxonomy" id="104452"/>
    <lineage>
        <taxon>Eukaryota</taxon>
        <taxon>Metazoa</taxon>
        <taxon>Ecdysozoa</taxon>
        <taxon>Arthropoda</taxon>
        <taxon>Hexapoda</taxon>
        <taxon>Insecta</taxon>
        <taxon>Pterygota</taxon>
        <taxon>Neoptera</taxon>
        <taxon>Endopterygota</taxon>
        <taxon>Lepidoptera</taxon>
        <taxon>Glossata</taxon>
        <taxon>Ditrysia</taxon>
        <taxon>Geometroidea</taxon>
        <taxon>Geometridae</taxon>
        <taxon>Larentiinae</taxon>
        <taxon>Operophtera</taxon>
    </lineage>
</organism>
<feature type="region of interest" description="Disordered" evidence="1">
    <location>
        <begin position="61"/>
        <end position="80"/>
    </location>
</feature>
<gene>
    <name evidence="2" type="ORF">OBRU01_10464</name>
</gene>
<sequence length="80" mass="8877">MSSLSSTDGEYRGLNVDSAREKLETLVSKGTLTCMEDSTLYNHEQYSDILLNMMQNKMVNQFSQSPQSLPPNTKEPGGDS</sequence>
<feature type="compositionally biased region" description="Polar residues" evidence="1">
    <location>
        <begin position="61"/>
        <end position="71"/>
    </location>
</feature>